<reference evidence="3" key="1">
    <citation type="journal article" date="2019" name="Int. J. Syst. Evol. Microbiol.">
        <title>The Global Catalogue of Microorganisms (GCM) 10K type strain sequencing project: providing services to taxonomists for standard genome sequencing and annotation.</title>
        <authorList>
            <consortium name="The Broad Institute Genomics Platform"/>
            <consortium name="The Broad Institute Genome Sequencing Center for Infectious Disease"/>
            <person name="Wu L."/>
            <person name="Ma J."/>
        </authorList>
    </citation>
    <scope>NUCLEOTIDE SEQUENCE [LARGE SCALE GENOMIC DNA]</scope>
    <source>
        <strain evidence="3">JCM 17705</strain>
    </source>
</reference>
<dbReference type="GO" id="GO:0004497">
    <property type="term" value="F:monooxygenase activity"/>
    <property type="evidence" value="ECO:0007669"/>
    <property type="project" value="UniProtKB-KW"/>
</dbReference>
<proteinExistence type="predicted"/>
<keyword evidence="3" id="KW-1185">Reference proteome</keyword>
<dbReference type="PANTHER" id="PTHR46865:SF2">
    <property type="entry name" value="MONOOXYGENASE"/>
    <property type="match status" value="1"/>
</dbReference>
<sequence>MKIEKKILICGASISGTAIAFWLKKAGYRVVIVEKFASFRDGGQNVDVKGYAQDLLKLMGIDREVDAKNTGELGLKYINKTGGVISTFPKGAVGGLTTDYEILRGDLARIIYEKTALVCDYRFGKFVKHLSDNADGVSVTFNDDLTEEFAMVICADGIGSATRDLVMPEYIHFNYLGAYMSFFTIPKSPEDDLWAKAYQVRGGALVFLRPGHENETTVLVSFRKERVDSIPQTIAEQKTKLKAVLSGKGGIADRIVQHLDDVKDMYFGPMSQVKASRWSKGNVVLLGDAAHAPTPFTGMGTALSLIGAYILAGELGQNHEPGTAFQAYERIFKPFAEMTQQQMSARMMRFIHPTSMFGIKIARMLTRILASSVLQKLLRSGTAKNGVNKADKFTLPVYSNF</sequence>
<gene>
    <name evidence="2" type="ORF">GCM10023149_24130</name>
</gene>
<dbReference type="Pfam" id="PF01494">
    <property type="entry name" value="FAD_binding_3"/>
    <property type="match status" value="1"/>
</dbReference>
<keyword evidence="2" id="KW-0560">Oxidoreductase</keyword>
<dbReference type="Proteomes" id="UP001500582">
    <property type="component" value="Unassembled WGS sequence"/>
</dbReference>
<organism evidence="2 3">
    <name type="scientific">Mucilaginibacter gynuensis</name>
    <dbReference type="NCBI Taxonomy" id="1302236"/>
    <lineage>
        <taxon>Bacteria</taxon>
        <taxon>Pseudomonadati</taxon>
        <taxon>Bacteroidota</taxon>
        <taxon>Sphingobacteriia</taxon>
        <taxon>Sphingobacteriales</taxon>
        <taxon>Sphingobacteriaceae</taxon>
        <taxon>Mucilaginibacter</taxon>
    </lineage>
</organism>
<dbReference type="InterPro" id="IPR051704">
    <property type="entry name" value="FAD_aromatic-hydroxylase"/>
</dbReference>
<name>A0ABP8GFJ5_9SPHI</name>
<dbReference type="InterPro" id="IPR036188">
    <property type="entry name" value="FAD/NAD-bd_sf"/>
</dbReference>
<protein>
    <submittedName>
        <fullName evidence="2">FAD-dependent monooxygenase</fullName>
    </submittedName>
</protein>
<feature type="domain" description="FAD-binding" evidence="1">
    <location>
        <begin position="6"/>
        <end position="320"/>
    </location>
</feature>
<comment type="caution">
    <text evidence="2">The sequence shown here is derived from an EMBL/GenBank/DDBJ whole genome shotgun (WGS) entry which is preliminary data.</text>
</comment>
<dbReference type="EMBL" id="BAABFT010000005">
    <property type="protein sequence ID" value="GAA4323285.1"/>
    <property type="molecule type" value="Genomic_DNA"/>
</dbReference>
<dbReference type="Gene3D" id="3.50.50.60">
    <property type="entry name" value="FAD/NAD(P)-binding domain"/>
    <property type="match status" value="1"/>
</dbReference>
<dbReference type="PRINTS" id="PR00420">
    <property type="entry name" value="RNGMNOXGNASE"/>
</dbReference>
<dbReference type="InterPro" id="IPR002938">
    <property type="entry name" value="FAD-bd"/>
</dbReference>
<dbReference type="Gene3D" id="3.30.9.10">
    <property type="entry name" value="D-Amino Acid Oxidase, subunit A, domain 2"/>
    <property type="match status" value="1"/>
</dbReference>
<evidence type="ECO:0000313" key="3">
    <source>
        <dbReference type="Proteomes" id="UP001500582"/>
    </source>
</evidence>
<evidence type="ECO:0000313" key="2">
    <source>
        <dbReference type="EMBL" id="GAA4323285.1"/>
    </source>
</evidence>
<dbReference type="PANTHER" id="PTHR46865">
    <property type="entry name" value="OXIDOREDUCTASE-RELATED"/>
    <property type="match status" value="1"/>
</dbReference>
<dbReference type="SUPFAM" id="SSF51905">
    <property type="entry name" value="FAD/NAD(P)-binding domain"/>
    <property type="match status" value="1"/>
</dbReference>
<keyword evidence="2" id="KW-0503">Monooxygenase</keyword>
<dbReference type="RefSeq" id="WP_345211332.1">
    <property type="nucleotide sequence ID" value="NZ_BAABFT010000005.1"/>
</dbReference>
<accession>A0ABP8GFJ5</accession>
<evidence type="ECO:0000259" key="1">
    <source>
        <dbReference type="Pfam" id="PF01494"/>
    </source>
</evidence>